<dbReference type="PRINTS" id="PR00080">
    <property type="entry name" value="SDRFAMILY"/>
</dbReference>
<comment type="similarity">
    <text evidence="1">Belongs to the short-chain dehydrogenases/reductases (SDR) family.</text>
</comment>
<dbReference type="PRINTS" id="PR00081">
    <property type="entry name" value="GDHRDH"/>
</dbReference>
<dbReference type="InterPro" id="IPR002347">
    <property type="entry name" value="SDR_fam"/>
</dbReference>
<evidence type="ECO:0000313" key="4">
    <source>
        <dbReference type="Proteomes" id="UP001161276"/>
    </source>
</evidence>
<dbReference type="FunFam" id="3.40.50.720:FF:000084">
    <property type="entry name" value="Short-chain dehydrogenase reductase"/>
    <property type="match status" value="1"/>
</dbReference>
<dbReference type="PANTHER" id="PTHR43639">
    <property type="entry name" value="OXIDOREDUCTASE, SHORT-CHAIN DEHYDROGENASE/REDUCTASE FAMILY (AFU_ORTHOLOGUE AFUA_5G02870)"/>
    <property type="match status" value="1"/>
</dbReference>
<dbReference type="AlphaFoldDB" id="A0AA42WBM9"/>
<dbReference type="GO" id="GO:0016491">
    <property type="term" value="F:oxidoreductase activity"/>
    <property type="evidence" value="ECO:0007669"/>
    <property type="project" value="UniProtKB-KW"/>
</dbReference>
<evidence type="ECO:0000256" key="1">
    <source>
        <dbReference type="ARBA" id="ARBA00006484"/>
    </source>
</evidence>
<sequence length="246" mass="25393">MNDLSGKRAIVTGGARGIGAAIARELSARGADVVLTYKSAVGQANSLADELTDESRRTVAIQADSADAQAVRYSVEEGTRLMGGLDILVNNAGILISSTLQTMELADIDQILAVNIRAAIVASQTAIPLLSNGGRIVSIGSCLAERVAIPNVTVYSMSKSALLSFTRGLSRELASRDITVNLVHPGPTDTDMNPAHGPDADYLRSQIALGRFGSPTDVAKAVAFLAGPDGRHITGTGLVVDGGINA</sequence>
<proteinExistence type="inferred from homology"/>
<dbReference type="Pfam" id="PF13561">
    <property type="entry name" value="adh_short_C2"/>
    <property type="match status" value="1"/>
</dbReference>
<gene>
    <name evidence="3" type="ORF">N5K24_18150</name>
</gene>
<dbReference type="RefSeq" id="WP_280027830.1">
    <property type="nucleotide sequence ID" value="NZ_JAOCKG010000007.1"/>
</dbReference>
<dbReference type="Gene3D" id="3.40.50.720">
    <property type="entry name" value="NAD(P)-binding Rossmann-like Domain"/>
    <property type="match status" value="1"/>
</dbReference>
<keyword evidence="2" id="KW-0560">Oxidoreductase</keyword>
<dbReference type="EMBL" id="JAOCKG010000007">
    <property type="protein sequence ID" value="MDH2052334.1"/>
    <property type="molecule type" value="Genomic_DNA"/>
</dbReference>
<reference evidence="3" key="1">
    <citation type="submission" date="2022-09" db="EMBL/GenBank/DDBJ databases">
        <title>Intensive care unit water sources are persistently colonized with multi-drug resistant bacteria and are the site of extensive horizontal gene transfer of antibiotic resistance genes.</title>
        <authorList>
            <person name="Diorio-Toth L."/>
        </authorList>
    </citation>
    <scope>NUCLEOTIDE SEQUENCE</scope>
    <source>
        <strain evidence="3">GD03676</strain>
    </source>
</reference>
<evidence type="ECO:0000256" key="2">
    <source>
        <dbReference type="ARBA" id="ARBA00023002"/>
    </source>
</evidence>
<organism evidence="3 4">
    <name type="scientific">Achromobacter marplatensis</name>
    <dbReference type="NCBI Taxonomy" id="470868"/>
    <lineage>
        <taxon>Bacteria</taxon>
        <taxon>Pseudomonadati</taxon>
        <taxon>Pseudomonadota</taxon>
        <taxon>Betaproteobacteria</taxon>
        <taxon>Burkholderiales</taxon>
        <taxon>Alcaligenaceae</taxon>
        <taxon>Achromobacter</taxon>
    </lineage>
</organism>
<dbReference type="PANTHER" id="PTHR43639:SF1">
    <property type="entry name" value="SHORT-CHAIN DEHYDROGENASE_REDUCTASE FAMILY PROTEIN"/>
    <property type="match status" value="1"/>
</dbReference>
<comment type="caution">
    <text evidence="3">The sequence shown here is derived from an EMBL/GenBank/DDBJ whole genome shotgun (WGS) entry which is preliminary data.</text>
</comment>
<accession>A0AA42WBM9</accession>
<name>A0AA42WBM9_9BURK</name>
<dbReference type="InterPro" id="IPR036291">
    <property type="entry name" value="NAD(P)-bd_dom_sf"/>
</dbReference>
<evidence type="ECO:0000313" key="3">
    <source>
        <dbReference type="EMBL" id="MDH2052334.1"/>
    </source>
</evidence>
<dbReference type="SUPFAM" id="SSF51735">
    <property type="entry name" value="NAD(P)-binding Rossmann-fold domains"/>
    <property type="match status" value="1"/>
</dbReference>
<dbReference type="Proteomes" id="UP001161276">
    <property type="component" value="Unassembled WGS sequence"/>
</dbReference>
<protein>
    <submittedName>
        <fullName evidence="3">SDR family oxidoreductase</fullName>
    </submittedName>
</protein>